<sequence>MNQLTRYSLLLGCALAIGWPAAARSCAPGLAALGADDSSRVRQAHRRVVFQFDQRFSLLQNELVGINGVKLGVEWRGRLRTGIGLYFLGSALPTNAPAPFPLPAGTQNTVRFRYAALYGEYVLIGTPRWELSVPVQAGLGRYYVRYEQPDGSVLRTPREHIWLIEPTLGGHMRVFRWVGVGAGAGYRQALLTNNKLENDISGAIFYGRVKLFLGDLYKIVRGRQRLFSQQGLRKGDAVTGDR</sequence>
<gene>
    <name evidence="2" type="ORF">D3Y59_01540</name>
</gene>
<organism evidence="2 3">
    <name type="scientific">Hymenobacter oligotrophus</name>
    <dbReference type="NCBI Taxonomy" id="2319843"/>
    <lineage>
        <taxon>Bacteria</taxon>
        <taxon>Pseudomonadati</taxon>
        <taxon>Bacteroidota</taxon>
        <taxon>Cytophagia</taxon>
        <taxon>Cytophagales</taxon>
        <taxon>Hymenobacteraceae</taxon>
        <taxon>Hymenobacter</taxon>
    </lineage>
</organism>
<dbReference type="AlphaFoldDB" id="A0A3B7QVM4"/>
<protein>
    <recommendedName>
        <fullName evidence="4">DUF3575 domain-containing protein</fullName>
    </recommendedName>
</protein>
<dbReference type="RefSeq" id="WP_119443433.1">
    <property type="nucleotide sequence ID" value="NZ_CP032317.1"/>
</dbReference>
<feature type="chain" id="PRO_5017642326" description="DUF3575 domain-containing protein" evidence="1">
    <location>
        <begin position="24"/>
        <end position="242"/>
    </location>
</feature>
<evidence type="ECO:0008006" key="4">
    <source>
        <dbReference type="Google" id="ProtNLM"/>
    </source>
</evidence>
<keyword evidence="1" id="KW-0732">Signal</keyword>
<accession>A0A3B7QVM4</accession>
<dbReference type="Proteomes" id="UP000262802">
    <property type="component" value="Chromosome"/>
</dbReference>
<proteinExistence type="predicted"/>
<feature type="signal peptide" evidence="1">
    <location>
        <begin position="1"/>
        <end position="23"/>
    </location>
</feature>
<evidence type="ECO:0000313" key="3">
    <source>
        <dbReference type="Proteomes" id="UP000262802"/>
    </source>
</evidence>
<name>A0A3B7QVM4_9BACT</name>
<keyword evidence="3" id="KW-1185">Reference proteome</keyword>
<dbReference type="EMBL" id="CP032317">
    <property type="protein sequence ID" value="AYA35844.1"/>
    <property type="molecule type" value="Genomic_DNA"/>
</dbReference>
<dbReference type="KEGG" id="hyh:D3Y59_01540"/>
<evidence type="ECO:0000256" key="1">
    <source>
        <dbReference type="SAM" id="SignalP"/>
    </source>
</evidence>
<evidence type="ECO:0000313" key="2">
    <source>
        <dbReference type="EMBL" id="AYA35844.1"/>
    </source>
</evidence>
<dbReference type="OrthoDB" id="1369748at2"/>
<reference evidence="2 3" key="1">
    <citation type="submission" date="2018-09" db="EMBL/GenBank/DDBJ databases">
        <title>Hymenobacter medium sp. nov., isolated from R2A medium.</title>
        <authorList>
            <person name="Yingchao G."/>
        </authorList>
    </citation>
    <scope>NUCLEOTIDE SEQUENCE [LARGE SCALE GENOMIC DNA]</scope>
    <source>
        <strain evidence="3">sh-6</strain>
    </source>
</reference>